<evidence type="ECO:0000313" key="13">
    <source>
        <dbReference type="Proteomes" id="UP001642464"/>
    </source>
</evidence>
<dbReference type="InterPro" id="IPR057979">
    <property type="entry name" value="TPR_IFT121"/>
</dbReference>
<evidence type="ECO:0000256" key="2">
    <source>
        <dbReference type="ARBA" id="ARBA00022490"/>
    </source>
</evidence>
<dbReference type="InterPro" id="IPR056170">
    <property type="entry name" value="Znf_IFT121-like"/>
</dbReference>
<accession>A0ABP0K9U7</accession>
<keyword evidence="2" id="KW-0963">Cytoplasm</keyword>
<dbReference type="PANTHER" id="PTHR14920:SF3">
    <property type="entry name" value="WD REPEAT-CONTAINING PROTEIN 35-LIKE PROTEIN"/>
    <property type="match status" value="1"/>
</dbReference>
<keyword evidence="4" id="KW-0677">Repeat</keyword>
<dbReference type="EMBL" id="CAXAMM010010258">
    <property type="protein sequence ID" value="CAK9022854.1"/>
    <property type="molecule type" value="Genomic_DNA"/>
</dbReference>
<keyword evidence="3" id="KW-0853">WD repeat</keyword>
<evidence type="ECO:0000256" key="4">
    <source>
        <dbReference type="ARBA" id="ARBA00022737"/>
    </source>
</evidence>
<dbReference type="PANTHER" id="PTHR14920">
    <property type="entry name" value="OSMOTIC AVOIDANCE ABNORMAL PROTEIN 1/WD REPEAT MEMBRANE PROTEIN"/>
    <property type="match status" value="1"/>
</dbReference>
<evidence type="ECO:0000256" key="8">
    <source>
        <dbReference type="ARBA" id="ARBA00023273"/>
    </source>
</evidence>
<dbReference type="Proteomes" id="UP001642464">
    <property type="component" value="Unassembled WGS sequence"/>
</dbReference>
<evidence type="ECO:0000259" key="9">
    <source>
        <dbReference type="Pfam" id="PF00561"/>
    </source>
</evidence>
<dbReference type="Gene3D" id="3.40.50.1820">
    <property type="entry name" value="alpha/beta hydrolase"/>
    <property type="match status" value="1"/>
</dbReference>
<name>A0ABP0K9U7_9DINO</name>
<evidence type="ECO:0000313" key="12">
    <source>
        <dbReference type="EMBL" id="CAK9022854.1"/>
    </source>
</evidence>
<keyword evidence="6" id="KW-0969">Cilium</keyword>
<reference evidence="12 13" key="1">
    <citation type="submission" date="2024-02" db="EMBL/GenBank/DDBJ databases">
        <authorList>
            <person name="Chen Y."/>
            <person name="Shah S."/>
            <person name="Dougan E. K."/>
            <person name="Thang M."/>
            <person name="Chan C."/>
        </authorList>
    </citation>
    <scope>NUCLEOTIDE SEQUENCE [LARGE SCALE GENOMIC DNA]</scope>
</reference>
<keyword evidence="13" id="KW-1185">Reference proteome</keyword>
<feature type="domain" description="IFT121-like TPR repeats" evidence="11">
    <location>
        <begin position="242"/>
        <end position="340"/>
    </location>
</feature>
<evidence type="ECO:0000259" key="10">
    <source>
        <dbReference type="Pfam" id="PF23145"/>
    </source>
</evidence>
<keyword evidence="7" id="KW-0206">Cytoskeleton</keyword>
<evidence type="ECO:0000256" key="1">
    <source>
        <dbReference type="ARBA" id="ARBA00004120"/>
    </source>
</evidence>
<gene>
    <name evidence="12" type="ORF">SCF082_LOCUS15957</name>
</gene>
<proteinExistence type="predicted"/>
<evidence type="ECO:0000256" key="7">
    <source>
        <dbReference type="ARBA" id="ARBA00023212"/>
    </source>
</evidence>
<dbReference type="InterPro" id="IPR040379">
    <property type="entry name" value="WDR19/dyf-2"/>
</dbReference>
<dbReference type="SUPFAM" id="SSF53474">
    <property type="entry name" value="alpha/beta-Hydrolases"/>
    <property type="match status" value="1"/>
</dbReference>
<evidence type="ECO:0000256" key="6">
    <source>
        <dbReference type="ARBA" id="ARBA00023069"/>
    </source>
</evidence>
<sequence length="439" mass="48655">MQEPLCCEVTAIDYCGCGYSDFCRPTEASAVADVLATLDQADASFEEVIVWGHSLGTGIALSALSKLLESGRRCKGLVLEAPFLSLPRAASALVTPAAWPDFREGLSRRLARIMGHLQFDSASKICLVAEKMPVTILHGTQDTKVPFEQGQRLSEMGAVPLHSFPCGHNDIAKQPQLSGAQRHPDRIKRLYLLAALEVEKFKNKTLDAQMTGATQGTMTTAQTLQSLVTQDQSVSSDRALESPWRGCEAFHIYLLAQRQLYEGQHEQAMKTSLRLSEYEDILDTQTIYSLIALTTYYNKFFAQCSRAFIKLEASSDVSDEMRTKFADLALSIFTRNAPRDPASHMLPCPKCGTRINDWNITCSSCNHRLAFCVASGRSIFPEDRNASHPYPPGTGGGETIKCRCCRHRMYSNEVRKLRNCPLCHSRLDVTAMHTPSVPH</sequence>
<dbReference type="Pfam" id="PF00561">
    <property type="entry name" value="Abhydrolase_1"/>
    <property type="match status" value="1"/>
</dbReference>
<dbReference type="Pfam" id="PF25768">
    <property type="entry name" value="TPR_IFT121"/>
    <property type="match status" value="1"/>
</dbReference>
<evidence type="ECO:0000259" key="11">
    <source>
        <dbReference type="Pfam" id="PF25768"/>
    </source>
</evidence>
<dbReference type="InterPro" id="IPR029058">
    <property type="entry name" value="AB_hydrolase_fold"/>
</dbReference>
<comment type="caution">
    <text evidence="12">The sequence shown here is derived from an EMBL/GenBank/DDBJ whole genome shotgun (WGS) entry which is preliminary data.</text>
</comment>
<evidence type="ECO:0000256" key="5">
    <source>
        <dbReference type="ARBA" id="ARBA00022794"/>
    </source>
</evidence>
<keyword evidence="5" id="KW-0970">Cilium biogenesis/degradation</keyword>
<feature type="domain" description="IFT121-like zinc finger" evidence="10">
    <location>
        <begin position="399"/>
        <end position="427"/>
    </location>
</feature>
<dbReference type="Pfam" id="PF23145">
    <property type="entry name" value="Zf_2nd_IFT121"/>
    <property type="match status" value="1"/>
</dbReference>
<comment type="subcellular location">
    <subcellularLocation>
        <location evidence="1">Cytoplasm</location>
        <location evidence="1">Cytoskeleton</location>
        <location evidence="1">Cilium basal body</location>
    </subcellularLocation>
</comment>
<dbReference type="InterPro" id="IPR000073">
    <property type="entry name" value="AB_hydrolase_1"/>
</dbReference>
<evidence type="ECO:0000256" key="3">
    <source>
        <dbReference type="ARBA" id="ARBA00022574"/>
    </source>
</evidence>
<organism evidence="12 13">
    <name type="scientific">Durusdinium trenchii</name>
    <dbReference type="NCBI Taxonomy" id="1381693"/>
    <lineage>
        <taxon>Eukaryota</taxon>
        <taxon>Sar</taxon>
        <taxon>Alveolata</taxon>
        <taxon>Dinophyceae</taxon>
        <taxon>Suessiales</taxon>
        <taxon>Symbiodiniaceae</taxon>
        <taxon>Durusdinium</taxon>
    </lineage>
</organism>
<feature type="domain" description="AB hydrolase-1" evidence="9">
    <location>
        <begin position="8"/>
        <end position="112"/>
    </location>
</feature>
<keyword evidence="8" id="KW-0966">Cell projection</keyword>
<protein>
    <submittedName>
        <fullName evidence="12">WD repeat-containing protein 35</fullName>
    </submittedName>
</protein>